<evidence type="ECO:0000313" key="2">
    <source>
        <dbReference type="EMBL" id="KAK0643238.1"/>
    </source>
</evidence>
<organism evidence="2 3">
    <name type="scientific">Cercophora newfieldiana</name>
    <dbReference type="NCBI Taxonomy" id="92897"/>
    <lineage>
        <taxon>Eukaryota</taxon>
        <taxon>Fungi</taxon>
        <taxon>Dikarya</taxon>
        <taxon>Ascomycota</taxon>
        <taxon>Pezizomycotina</taxon>
        <taxon>Sordariomycetes</taxon>
        <taxon>Sordariomycetidae</taxon>
        <taxon>Sordariales</taxon>
        <taxon>Lasiosphaeriaceae</taxon>
        <taxon>Cercophora</taxon>
    </lineage>
</organism>
<evidence type="ECO:0000256" key="1">
    <source>
        <dbReference type="SAM" id="MobiDB-lite"/>
    </source>
</evidence>
<dbReference type="EMBL" id="JAULSV010000005">
    <property type="protein sequence ID" value="KAK0643238.1"/>
    <property type="molecule type" value="Genomic_DNA"/>
</dbReference>
<gene>
    <name evidence="2" type="ORF">B0T16DRAFT_415552</name>
</gene>
<dbReference type="Pfam" id="PF11735">
    <property type="entry name" value="CAP59_mtransfer"/>
    <property type="match status" value="1"/>
</dbReference>
<feature type="region of interest" description="Disordered" evidence="1">
    <location>
        <begin position="148"/>
        <end position="174"/>
    </location>
</feature>
<reference evidence="2" key="1">
    <citation type="submission" date="2023-06" db="EMBL/GenBank/DDBJ databases">
        <title>Genome-scale phylogeny and comparative genomics of the fungal order Sordariales.</title>
        <authorList>
            <consortium name="Lawrence Berkeley National Laboratory"/>
            <person name="Hensen N."/>
            <person name="Bonometti L."/>
            <person name="Westerberg I."/>
            <person name="Brannstrom I.O."/>
            <person name="Guillou S."/>
            <person name="Cros-Aarteil S."/>
            <person name="Calhoun S."/>
            <person name="Haridas S."/>
            <person name="Kuo A."/>
            <person name="Mondo S."/>
            <person name="Pangilinan J."/>
            <person name="Riley R."/>
            <person name="Labutti K."/>
            <person name="Andreopoulos B."/>
            <person name="Lipzen A."/>
            <person name="Chen C."/>
            <person name="Yanf M."/>
            <person name="Daum C."/>
            <person name="Ng V."/>
            <person name="Clum A."/>
            <person name="Steindorff A."/>
            <person name="Ohm R."/>
            <person name="Martin F."/>
            <person name="Silar P."/>
            <person name="Natvig D."/>
            <person name="Lalanne C."/>
            <person name="Gautier V."/>
            <person name="Ament-Velasquez S.L."/>
            <person name="Kruys A."/>
            <person name="Hutchinson M.I."/>
            <person name="Powell A.J."/>
            <person name="Barry K."/>
            <person name="Miller A.N."/>
            <person name="Grigoriev I.V."/>
            <person name="Debuchy R."/>
            <person name="Gladieux P."/>
            <person name="Thoren M.H."/>
            <person name="Johannesson H."/>
        </authorList>
    </citation>
    <scope>NUCLEOTIDE SEQUENCE</scope>
    <source>
        <strain evidence="2">SMH2532-1</strain>
    </source>
</reference>
<sequence>MVCAMDWAHGGETYTPSDPIFFYDVWIARSLTGDIFFDVDPTLGSWQNATNLFPFDPVSRTRMRAGLPFQVFACWNGAIAFGAAPLFNHEVGFRWPRKEECFQGEAQLWCKDLWLAGHGKIAVVPSVNLEYTDKRGRQTKVQKGYVSDFVQGTRPPPEDDGQGRDDERGVSLEERIEWKGPPDMVKCMPTFGDQTWRKWNETAVDGVDDV</sequence>
<dbReference type="PANTHER" id="PTHR34144:SF5">
    <property type="entry name" value="ALPHA-1,3-MANNOSYLTRANSFERASE CMT1"/>
    <property type="match status" value="1"/>
</dbReference>
<evidence type="ECO:0000313" key="3">
    <source>
        <dbReference type="Proteomes" id="UP001174936"/>
    </source>
</evidence>
<feature type="compositionally biased region" description="Basic and acidic residues" evidence="1">
    <location>
        <begin position="161"/>
        <end position="174"/>
    </location>
</feature>
<dbReference type="GO" id="GO:0016757">
    <property type="term" value="F:glycosyltransferase activity"/>
    <property type="evidence" value="ECO:0007669"/>
    <property type="project" value="UniProtKB-KW"/>
</dbReference>
<keyword evidence="2" id="KW-0808">Transferase</keyword>
<accession>A0AA40CMW3</accession>
<keyword evidence="2" id="KW-0328">Glycosyltransferase</keyword>
<dbReference type="Proteomes" id="UP001174936">
    <property type="component" value="Unassembled WGS sequence"/>
</dbReference>
<name>A0AA40CMW3_9PEZI</name>
<comment type="caution">
    <text evidence="2">The sequence shown here is derived from an EMBL/GenBank/DDBJ whole genome shotgun (WGS) entry which is preliminary data.</text>
</comment>
<dbReference type="AlphaFoldDB" id="A0AA40CMW3"/>
<dbReference type="InterPro" id="IPR021047">
    <property type="entry name" value="Mannosyltransferase_CMT1"/>
</dbReference>
<keyword evidence="3" id="KW-1185">Reference proteome</keyword>
<protein>
    <submittedName>
        <fullName evidence="2">Cryptococcal mannosyltransferase 1-domain-containing protein</fullName>
    </submittedName>
</protein>
<proteinExistence type="predicted"/>
<dbReference type="PANTHER" id="PTHR34144">
    <property type="entry name" value="CHROMOSOME 8, WHOLE GENOME SHOTGUN SEQUENCE"/>
    <property type="match status" value="1"/>
</dbReference>